<dbReference type="AlphaFoldDB" id="A0A915YEH1"/>
<keyword evidence="3" id="KW-1185">Reference proteome</keyword>
<name>A0A915YEH1_9BACT</name>
<dbReference type="KEGG" id="aup:AsAng_0022710"/>
<protein>
    <recommendedName>
        <fullName evidence="1">SnoaL-like domain-containing protein</fullName>
    </recommendedName>
</protein>
<proteinExistence type="predicted"/>
<feature type="domain" description="SnoaL-like" evidence="1">
    <location>
        <begin position="32"/>
        <end position="138"/>
    </location>
</feature>
<gene>
    <name evidence="2" type="ORF">AsAng_0022710</name>
</gene>
<dbReference type="InterPro" id="IPR032710">
    <property type="entry name" value="NTF2-like_dom_sf"/>
</dbReference>
<accession>A0A915YEH1</accession>
<reference evidence="2" key="1">
    <citation type="submission" date="2022-09" db="EMBL/GenBank/DDBJ databases">
        <title>Aureispira anguillicida sp. nov., isolated from Leptocephalus of Japanese eel Anguilla japonica.</title>
        <authorList>
            <person name="Yuasa K."/>
            <person name="Mekata T."/>
            <person name="Ikunari K."/>
        </authorList>
    </citation>
    <scope>NUCLEOTIDE SEQUENCE</scope>
    <source>
        <strain evidence="2">EL160426</strain>
    </source>
</reference>
<dbReference type="InterPro" id="IPR037401">
    <property type="entry name" value="SnoaL-like"/>
</dbReference>
<evidence type="ECO:0000313" key="2">
    <source>
        <dbReference type="EMBL" id="BDS11557.1"/>
    </source>
</evidence>
<dbReference type="RefSeq" id="WP_264792718.1">
    <property type="nucleotide sequence ID" value="NZ_AP026867.1"/>
</dbReference>
<dbReference type="EMBL" id="AP026867">
    <property type="protein sequence ID" value="BDS11557.1"/>
    <property type="molecule type" value="Genomic_DNA"/>
</dbReference>
<dbReference type="PROSITE" id="PS51257">
    <property type="entry name" value="PROKAR_LIPOPROTEIN"/>
    <property type="match status" value="1"/>
</dbReference>
<evidence type="ECO:0000259" key="1">
    <source>
        <dbReference type="Pfam" id="PF12680"/>
    </source>
</evidence>
<dbReference type="Proteomes" id="UP001060919">
    <property type="component" value="Chromosome"/>
</dbReference>
<sequence length="164" mass="19265">MKQTIHLLLYLLAGSFFYSCETAQSNSIEKTIEEYYQVFNQRQEFERFLDFYDKNIILEDIINGDSIVGKQNLKDFLDWSNPGFERLTENSLVVVDKIIDKNNAVIKGYFTAFKWGGKLFEAMHFTTILTFGKSGKIIKQVDWVNYPSTLINYNERKNSNKWIN</sequence>
<dbReference type="SUPFAM" id="SSF54427">
    <property type="entry name" value="NTF2-like"/>
    <property type="match status" value="1"/>
</dbReference>
<dbReference type="Gene3D" id="3.10.450.50">
    <property type="match status" value="1"/>
</dbReference>
<dbReference type="Pfam" id="PF12680">
    <property type="entry name" value="SnoaL_2"/>
    <property type="match status" value="1"/>
</dbReference>
<evidence type="ECO:0000313" key="3">
    <source>
        <dbReference type="Proteomes" id="UP001060919"/>
    </source>
</evidence>
<organism evidence="2 3">
    <name type="scientific">Aureispira anguillae</name>
    <dbReference type="NCBI Taxonomy" id="2864201"/>
    <lineage>
        <taxon>Bacteria</taxon>
        <taxon>Pseudomonadati</taxon>
        <taxon>Bacteroidota</taxon>
        <taxon>Saprospiria</taxon>
        <taxon>Saprospirales</taxon>
        <taxon>Saprospiraceae</taxon>
        <taxon>Aureispira</taxon>
    </lineage>
</organism>